<feature type="non-terminal residue" evidence="1">
    <location>
        <position position="42"/>
    </location>
</feature>
<comment type="caution">
    <text evidence="1">The sequence shown here is derived from an EMBL/GenBank/DDBJ whole genome shotgun (WGS) entry which is preliminary data.</text>
</comment>
<accession>A0A9N9IU56</accession>
<sequence>NVMTIETREEIEKRNRLEVLNFNCSLRQKMHLSRVDHERYLL</sequence>
<feature type="non-terminal residue" evidence="1">
    <location>
        <position position="1"/>
    </location>
</feature>
<name>A0A9N9IU56_FUNMO</name>
<gene>
    <name evidence="1" type="ORF">FMOSSE_LOCUS16670</name>
</gene>
<protein>
    <submittedName>
        <fullName evidence="1">6799_t:CDS:1</fullName>
    </submittedName>
</protein>
<keyword evidence="2" id="KW-1185">Reference proteome</keyword>
<evidence type="ECO:0000313" key="1">
    <source>
        <dbReference type="EMBL" id="CAG8751527.1"/>
    </source>
</evidence>
<proteinExistence type="predicted"/>
<reference evidence="1" key="1">
    <citation type="submission" date="2021-06" db="EMBL/GenBank/DDBJ databases">
        <authorList>
            <person name="Kallberg Y."/>
            <person name="Tangrot J."/>
            <person name="Rosling A."/>
        </authorList>
    </citation>
    <scope>NUCLEOTIDE SEQUENCE</scope>
    <source>
        <strain evidence="1">87-6 pot B 2015</strain>
    </source>
</reference>
<dbReference type="Proteomes" id="UP000789375">
    <property type="component" value="Unassembled WGS sequence"/>
</dbReference>
<dbReference type="EMBL" id="CAJVPP010025379">
    <property type="protein sequence ID" value="CAG8751527.1"/>
    <property type="molecule type" value="Genomic_DNA"/>
</dbReference>
<organism evidence="1 2">
    <name type="scientific">Funneliformis mosseae</name>
    <name type="common">Endomycorrhizal fungus</name>
    <name type="synonym">Glomus mosseae</name>
    <dbReference type="NCBI Taxonomy" id="27381"/>
    <lineage>
        <taxon>Eukaryota</taxon>
        <taxon>Fungi</taxon>
        <taxon>Fungi incertae sedis</taxon>
        <taxon>Mucoromycota</taxon>
        <taxon>Glomeromycotina</taxon>
        <taxon>Glomeromycetes</taxon>
        <taxon>Glomerales</taxon>
        <taxon>Glomeraceae</taxon>
        <taxon>Funneliformis</taxon>
    </lineage>
</organism>
<dbReference type="AlphaFoldDB" id="A0A9N9IU56"/>
<evidence type="ECO:0000313" key="2">
    <source>
        <dbReference type="Proteomes" id="UP000789375"/>
    </source>
</evidence>